<name>A0A9P8P7U1_9ASCO</name>
<evidence type="ECO:0000313" key="3">
    <source>
        <dbReference type="Proteomes" id="UP000769157"/>
    </source>
</evidence>
<dbReference type="EMBL" id="JAEUBE010000183">
    <property type="protein sequence ID" value="KAH3667138.1"/>
    <property type="molecule type" value="Genomic_DNA"/>
</dbReference>
<accession>A0A9P8P7U1</accession>
<keyword evidence="3" id="KW-1185">Reference proteome</keyword>
<comment type="caution">
    <text evidence="2">The sequence shown here is derived from an EMBL/GenBank/DDBJ whole genome shotgun (WGS) entry which is preliminary data.</text>
</comment>
<feature type="region of interest" description="Disordered" evidence="1">
    <location>
        <begin position="394"/>
        <end position="418"/>
    </location>
</feature>
<reference evidence="2" key="2">
    <citation type="submission" date="2021-01" db="EMBL/GenBank/DDBJ databases">
        <authorList>
            <person name="Schikora-Tamarit M.A."/>
        </authorList>
    </citation>
    <scope>NUCLEOTIDE SEQUENCE</scope>
    <source>
        <strain evidence="2">CBS6075</strain>
    </source>
</reference>
<feature type="compositionally biased region" description="Basic and acidic residues" evidence="1">
    <location>
        <begin position="395"/>
        <end position="418"/>
    </location>
</feature>
<protein>
    <submittedName>
        <fullName evidence="2">Uncharacterized protein</fullName>
    </submittedName>
</protein>
<reference evidence="2" key="1">
    <citation type="journal article" date="2021" name="Open Biol.">
        <title>Shared evolutionary footprints suggest mitochondrial oxidative damage underlies multiple complex I losses in fungi.</title>
        <authorList>
            <person name="Schikora-Tamarit M.A."/>
            <person name="Marcet-Houben M."/>
            <person name="Nosek J."/>
            <person name="Gabaldon T."/>
        </authorList>
    </citation>
    <scope>NUCLEOTIDE SEQUENCE</scope>
    <source>
        <strain evidence="2">CBS6075</strain>
    </source>
</reference>
<dbReference type="Proteomes" id="UP000769157">
    <property type="component" value="Unassembled WGS sequence"/>
</dbReference>
<dbReference type="GeneID" id="70234754"/>
<evidence type="ECO:0000256" key="1">
    <source>
        <dbReference type="SAM" id="MobiDB-lite"/>
    </source>
</evidence>
<dbReference type="AlphaFoldDB" id="A0A9P8P7U1"/>
<dbReference type="RefSeq" id="XP_046061950.1">
    <property type="nucleotide sequence ID" value="XM_046203694.1"/>
</dbReference>
<dbReference type="OrthoDB" id="10665326at2759"/>
<sequence>MSMEEGVRGQGRVCSLKTTLVRILSIVQWLRNDAQAQESLEIPLDGVFGLPAPEHPAGVLAVQERVHLCLHVLSIVGHHVVGEVAVVSRVQLVARADIFCVGERGVVSCSSVGAVEPLGAVGESSSPLSAQAPVELCVFGPAPATGRLDVLVDRLLQRTNVKHLVMVVVHHHVPGIGVLLGVEHVVERVVWQVRVVDDHRSVAVVSHELLDANHHVRVLGAGVFRGDLVQNVHGQVHVAGGVLPANFSATARVVEPVLRARSTVQVNPGLKSVVSTPLQSLVQILDLALNVWVAVRKLERPVPNRQPHKVEASSGNVLEICFSYPRGPVLLQPGLCLVLAKSLCVMPLVHRHFRGFGSGLEQGGSDVGLQHEPSSDVDTVDLICLVVPPGVSLEEGERAGTGHREKRGGDQRNSRNLH</sequence>
<evidence type="ECO:0000313" key="2">
    <source>
        <dbReference type="EMBL" id="KAH3667138.1"/>
    </source>
</evidence>
<gene>
    <name evidence="2" type="ORF">OGAPHI_002787</name>
</gene>
<proteinExistence type="predicted"/>
<organism evidence="2 3">
    <name type="scientific">Ogataea philodendri</name>
    <dbReference type="NCBI Taxonomy" id="1378263"/>
    <lineage>
        <taxon>Eukaryota</taxon>
        <taxon>Fungi</taxon>
        <taxon>Dikarya</taxon>
        <taxon>Ascomycota</taxon>
        <taxon>Saccharomycotina</taxon>
        <taxon>Pichiomycetes</taxon>
        <taxon>Pichiales</taxon>
        <taxon>Pichiaceae</taxon>
        <taxon>Ogataea</taxon>
    </lineage>
</organism>